<dbReference type="OrthoDB" id="1705468at2759"/>
<reference evidence="2" key="1">
    <citation type="submission" date="2020-07" db="EMBL/GenBank/DDBJ databases">
        <title>Ethylene signaling mediates host invasion by parasitic plants.</title>
        <authorList>
            <person name="Yoshida S."/>
        </authorList>
    </citation>
    <scope>NUCLEOTIDE SEQUENCE</scope>
    <source>
        <strain evidence="2">Okayama</strain>
    </source>
</reference>
<dbReference type="EMBL" id="BMAC01000157">
    <property type="protein sequence ID" value="GFP87858.1"/>
    <property type="molecule type" value="Genomic_DNA"/>
</dbReference>
<gene>
    <name evidence="2" type="ORF">PHJA_000929500</name>
</gene>
<dbReference type="AlphaFoldDB" id="A0A830BSF6"/>
<comment type="caution">
    <text evidence="2">The sequence shown here is derived from an EMBL/GenBank/DDBJ whole genome shotgun (WGS) entry which is preliminary data.</text>
</comment>
<protein>
    <submittedName>
        <fullName evidence="2">Protein ycf2</fullName>
    </submittedName>
</protein>
<evidence type="ECO:0000259" key="1">
    <source>
        <dbReference type="Pfam" id="PF05695"/>
    </source>
</evidence>
<evidence type="ECO:0000313" key="3">
    <source>
        <dbReference type="Proteomes" id="UP000653305"/>
    </source>
</evidence>
<organism evidence="2 3">
    <name type="scientific">Phtheirospermum japonicum</name>
    <dbReference type="NCBI Taxonomy" id="374723"/>
    <lineage>
        <taxon>Eukaryota</taxon>
        <taxon>Viridiplantae</taxon>
        <taxon>Streptophyta</taxon>
        <taxon>Embryophyta</taxon>
        <taxon>Tracheophyta</taxon>
        <taxon>Spermatophyta</taxon>
        <taxon>Magnoliopsida</taxon>
        <taxon>eudicotyledons</taxon>
        <taxon>Gunneridae</taxon>
        <taxon>Pentapetalae</taxon>
        <taxon>asterids</taxon>
        <taxon>lamiids</taxon>
        <taxon>Lamiales</taxon>
        <taxon>Orobanchaceae</taxon>
        <taxon>Orobanchaceae incertae sedis</taxon>
        <taxon>Phtheirospermum</taxon>
    </lineage>
</organism>
<keyword evidence="3" id="KW-1185">Reference proteome</keyword>
<accession>A0A830BSF6</accession>
<proteinExistence type="predicted"/>
<dbReference type="InterPro" id="IPR056777">
    <property type="entry name" value="Ycf2_N"/>
</dbReference>
<sequence length="70" mass="8155">MEKQNNTYNLSKYFHFPSRYDPFVRRTIDSIANIPGTPLTEGQIINFERTYCQPLSVRSFSGFSTTMRLA</sequence>
<name>A0A830BSF6_9LAMI</name>
<feature type="domain" description="Ycf2 N-terminal" evidence="1">
    <location>
        <begin position="5"/>
        <end position="58"/>
    </location>
</feature>
<dbReference type="Proteomes" id="UP000653305">
    <property type="component" value="Unassembled WGS sequence"/>
</dbReference>
<dbReference type="Pfam" id="PF05695">
    <property type="entry name" value="Ycf2"/>
    <property type="match status" value="1"/>
</dbReference>
<evidence type="ECO:0000313" key="2">
    <source>
        <dbReference type="EMBL" id="GFP87858.1"/>
    </source>
</evidence>